<feature type="region of interest" description="Disordered" evidence="1">
    <location>
        <begin position="114"/>
        <end position="169"/>
    </location>
</feature>
<evidence type="ECO:0008006" key="4">
    <source>
        <dbReference type="Google" id="ProtNLM"/>
    </source>
</evidence>
<name>A0A1R2BSL5_9CILI</name>
<evidence type="ECO:0000256" key="1">
    <source>
        <dbReference type="SAM" id="MobiDB-lite"/>
    </source>
</evidence>
<dbReference type="Gene3D" id="1.10.8.10">
    <property type="entry name" value="DNA helicase RuvA subunit, C-terminal domain"/>
    <property type="match status" value="1"/>
</dbReference>
<dbReference type="EMBL" id="MPUH01000452">
    <property type="protein sequence ID" value="OMJ79812.1"/>
    <property type="molecule type" value="Genomic_DNA"/>
</dbReference>
<dbReference type="AlphaFoldDB" id="A0A1R2BSL5"/>
<dbReference type="SUPFAM" id="SSF46934">
    <property type="entry name" value="UBA-like"/>
    <property type="match status" value="1"/>
</dbReference>
<accession>A0A1R2BSL5</accession>
<gene>
    <name evidence="2" type="ORF">SteCoe_20060</name>
</gene>
<dbReference type="InterPro" id="IPR009060">
    <property type="entry name" value="UBA-like_sf"/>
</dbReference>
<feature type="compositionally biased region" description="Basic and acidic residues" evidence="1">
    <location>
        <begin position="47"/>
        <end position="63"/>
    </location>
</feature>
<comment type="caution">
    <text evidence="2">The sequence shown here is derived from an EMBL/GenBank/DDBJ whole genome shotgun (WGS) entry which is preliminary data.</text>
</comment>
<feature type="region of interest" description="Disordered" evidence="1">
    <location>
        <begin position="47"/>
        <end position="85"/>
    </location>
</feature>
<keyword evidence="3" id="KW-1185">Reference proteome</keyword>
<reference evidence="2 3" key="1">
    <citation type="submission" date="2016-11" db="EMBL/GenBank/DDBJ databases">
        <title>The macronuclear genome of Stentor coeruleus: a giant cell with tiny introns.</title>
        <authorList>
            <person name="Slabodnick M."/>
            <person name="Ruby J.G."/>
            <person name="Reiff S.B."/>
            <person name="Swart E.C."/>
            <person name="Gosai S."/>
            <person name="Prabakaran S."/>
            <person name="Witkowska E."/>
            <person name="Larue G.E."/>
            <person name="Fisher S."/>
            <person name="Freeman R.M."/>
            <person name="Gunawardena J."/>
            <person name="Chu W."/>
            <person name="Stover N.A."/>
            <person name="Gregory B.D."/>
            <person name="Nowacki M."/>
            <person name="Derisi J."/>
            <person name="Roy S.W."/>
            <person name="Marshall W.F."/>
            <person name="Sood P."/>
        </authorList>
    </citation>
    <scope>NUCLEOTIDE SEQUENCE [LARGE SCALE GENOMIC DNA]</scope>
    <source>
        <strain evidence="2">WM001</strain>
    </source>
</reference>
<dbReference type="Proteomes" id="UP000187209">
    <property type="component" value="Unassembled WGS sequence"/>
</dbReference>
<dbReference type="PANTHER" id="PTHR13467:SF3">
    <property type="entry name" value="CUE DOMAIN-CONTAINING PROTEIN 1"/>
    <property type="match status" value="1"/>
</dbReference>
<evidence type="ECO:0000313" key="3">
    <source>
        <dbReference type="Proteomes" id="UP000187209"/>
    </source>
</evidence>
<proteinExistence type="predicted"/>
<feature type="compositionally biased region" description="Basic and acidic residues" evidence="1">
    <location>
        <begin position="136"/>
        <end position="163"/>
    </location>
</feature>
<dbReference type="InterPro" id="IPR040192">
    <property type="entry name" value="CUEDC1"/>
</dbReference>
<dbReference type="CDD" id="cd14279">
    <property type="entry name" value="CUE"/>
    <property type="match status" value="1"/>
</dbReference>
<dbReference type="PANTHER" id="PTHR13467">
    <property type="entry name" value="CUE DOMAIN CONTAINING PROTEIN 1"/>
    <property type="match status" value="1"/>
</dbReference>
<evidence type="ECO:0000313" key="2">
    <source>
        <dbReference type="EMBL" id="OMJ79812.1"/>
    </source>
</evidence>
<organism evidence="2 3">
    <name type="scientific">Stentor coeruleus</name>
    <dbReference type="NCBI Taxonomy" id="5963"/>
    <lineage>
        <taxon>Eukaryota</taxon>
        <taxon>Sar</taxon>
        <taxon>Alveolata</taxon>
        <taxon>Ciliophora</taxon>
        <taxon>Postciliodesmatophora</taxon>
        <taxon>Heterotrichea</taxon>
        <taxon>Heterotrichida</taxon>
        <taxon>Stentoridae</taxon>
        <taxon>Stentor</taxon>
    </lineage>
</organism>
<sequence length="200" mass="23239">METKSQKLADLAGMFDDVDLEVIENILDMCKGKVNKTAEVLLKMKDDASVKPEDSKPTKKEPILNENFLELDESQPEYKVQDESTRKEIEAALAENDRIEENYMAQMQKAIAMSIEENKHKSKQEQSQNKKKFKEKLKDFFHKKDKKQDPDEKNSPKNAESLRKNNIPECLPITCNPDEEVFQFVFNKKLFTRGEIISHN</sequence>
<protein>
    <recommendedName>
        <fullName evidence="4">CUE domain-containing protein</fullName>
    </recommendedName>
</protein>